<comment type="caution">
    <text evidence="2">The sequence shown here is derived from an EMBL/GenBank/DDBJ whole genome shotgun (WGS) entry which is preliminary data.</text>
</comment>
<feature type="domain" description="Lon N-terminal" evidence="1">
    <location>
        <begin position="7"/>
        <end position="203"/>
    </location>
</feature>
<dbReference type="Proteomes" id="UP000617628">
    <property type="component" value="Unassembled WGS sequence"/>
</dbReference>
<protein>
    <submittedName>
        <fullName evidence="2">LON peptidase substrate-binding domain-containing protein</fullName>
    </submittedName>
</protein>
<dbReference type="Gene3D" id="2.30.130.40">
    <property type="entry name" value="LON domain-like"/>
    <property type="match status" value="1"/>
</dbReference>
<dbReference type="PANTHER" id="PTHR46732:SF8">
    <property type="entry name" value="ATP-DEPENDENT PROTEASE LA (LON) DOMAIN PROTEIN"/>
    <property type="match status" value="1"/>
</dbReference>
<gene>
    <name evidence="2" type="ORF">JIN87_09050</name>
</gene>
<evidence type="ECO:0000313" key="2">
    <source>
        <dbReference type="EMBL" id="MBK1877013.1"/>
    </source>
</evidence>
<accession>A0A934VQX0</accession>
<dbReference type="Pfam" id="PF02190">
    <property type="entry name" value="LON_substr_bdg"/>
    <property type="match status" value="1"/>
</dbReference>
<dbReference type="RefSeq" id="WP_200355230.1">
    <property type="nucleotide sequence ID" value="NZ_JAENIL010000014.1"/>
</dbReference>
<evidence type="ECO:0000259" key="1">
    <source>
        <dbReference type="PROSITE" id="PS51787"/>
    </source>
</evidence>
<dbReference type="InterPro" id="IPR046336">
    <property type="entry name" value="Lon_prtase_N_sf"/>
</dbReference>
<dbReference type="PANTHER" id="PTHR46732">
    <property type="entry name" value="ATP-DEPENDENT PROTEASE LA (LON) DOMAIN PROTEIN"/>
    <property type="match status" value="1"/>
</dbReference>
<reference evidence="2" key="1">
    <citation type="submission" date="2021-01" db="EMBL/GenBank/DDBJ databases">
        <title>Modified the classification status of verrucomicrobia.</title>
        <authorList>
            <person name="Feng X."/>
        </authorList>
    </citation>
    <scope>NUCLEOTIDE SEQUENCE</scope>
    <source>
        <strain evidence="2">KCTC 13126</strain>
    </source>
</reference>
<keyword evidence="3" id="KW-1185">Reference proteome</keyword>
<dbReference type="Gene3D" id="1.20.58.1480">
    <property type="match status" value="1"/>
</dbReference>
<dbReference type="InterPro" id="IPR003111">
    <property type="entry name" value="Lon_prtase_N"/>
</dbReference>
<evidence type="ECO:0000313" key="3">
    <source>
        <dbReference type="Proteomes" id="UP000617628"/>
    </source>
</evidence>
<dbReference type="EMBL" id="JAENIL010000014">
    <property type="protein sequence ID" value="MBK1877013.1"/>
    <property type="molecule type" value="Genomic_DNA"/>
</dbReference>
<sequence>MILPDEVPAMSLPGVVLLPKTVMPLRIFEDKYRQMLADSLGGHRLFAIANKMQENELSFPGETLKLHEVATVGLIRMSSQNPDGTSILMLEGTERVHIDQVNEDLPYPLLTVSPLPTTNRPEDELEAELVVDLLGKIDTLHELFGPSNDETAHACHAIDDLEMLCHFIMQTYCTSSPMLQKTLETTDLVKRCRIVSEYLSLQIMLVTDTDQ</sequence>
<dbReference type="SMART" id="SM00464">
    <property type="entry name" value="LON"/>
    <property type="match status" value="1"/>
</dbReference>
<dbReference type="SUPFAM" id="SSF88697">
    <property type="entry name" value="PUA domain-like"/>
    <property type="match status" value="1"/>
</dbReference>
<dbReference type="PROSITE" id="PS51787">
    <property type="entry name" value="LON_N"/>
    <property type="match status" value="1"/>
</dbReference>
<proteinExistence type="predicted"/>
<dbReference type="InterPro" id="IPR015947">
    <property type="entry name" value="PUA-like_sf"/>
</dbReference>
<name>A0A934VQX0_9BACT</name>
<dbReference type="AlphaFoldDB" id="A0A934VQX0"/>
<organism evidence="2 3">
    <name type="scientific">Pelagicoccus mobilis</name>
    <dbReference type="NCBI Taxonomy" id="415221"/>
    <lineage>
        <taxon>Bacteria</taxon>
        <taxon>Pseudomonadati</taxon>
        <taxon>Verrucomicrobiota</taxon>
        <taxon>Opitutia</taxon>
        <taxon>Puniceicoccales</taxon>
        <taxon>Pelagicoccaceae</taxon>
        <taxon>Pelagicoccus</taxon>
    </lineage>
</organism>